<dbReference type="InterPro" id="IPR000644">
    <property type="entry name" value="CBS_dom"/>
</dbReference>
<dbReference type="SMART" id="SM00116">
    <property type="entry name" value="CBS"/>
    <property type="match status" value="2"/>
</dbReference>
<dbReference type="Gene3D" id="3.10.580.10">
    <property type="entry name" value="CBS-domain"/>
    <property type="match status" value="1"/>
</dbReference>
<feature type="domain" description="CBS" evidence="3">
    <location>
        <begin position="330"/>
        <end position="386"/>
    </location>
</feature>
<feature type="domain" description="CBS" evidence="3">
    <location>
        <begin position="246"/>
        <end position="306"/>
    </location>
</feature>
<dbReference type="PANTHER" id="PTHR33741:SF5">
    <property type="entry name" value="TRANSMEMBRANE PROTEIN DDB_G0269096-RELATED"/>
    <property type="match status" value="1"/>
</dbReference>
<dbReference type="InterPro" id="IPR007065">
    <property type="entry name" value="HPP"/>
</dbReference>
<protein>
    <submittedName>
        <fullName evidence="4">HPP family protein</fullName>
    </submittedName>
</protein>
<dbReference type="PANTHER" id="PTHR33741">
    <property type="entry name" value="TRANSMEMBRANE PROTEIN DDB_G0269096-RELATED"/>
    <property type="match status" value="1"/>
</dbReference>
<evidence type="ECO:0000313" key="4">
    <source>
        <dbReference type="EMBL" id="HHH13640.1"/>
    </source>
</evidence>
<dbReference type="CDD" id="cd04600">
    <property type="entry name" value="CBS_pair_HPP_assoc"/>
    <property type="match status" value="1"/>
</dbReference>
<dbReference type="EMBL" id="DROM01000321">
    <property type="protein sequence ID" value="HHH13640.1"/>
    <property type="molecule type" value="Genomic_DNA"/>
</dbReference>
<gene>
    <name evidence="4" type="ORF">ENJ98_05335</name>
</gene>
<dbReference type="PROSITE" id="PS51371">
    <property type="entry name" value="CBS"/>
    <property type="match status" value="2"/>
</dbReference>
<organism evidence="4">
    <name type="scientific">Thiolapillus brandeum</name>
    <dbReference type="NCBI Taxonomy" id="1076588"/>
    <lineage>
        <taxon>Bacteria</taxon>
        <taxon>Pseudomonadati</taxon>
        <taxon>Pseudomonadota</taxon>
        <taxon>Gammaproteobacteria</taxon>
        <taxon>Chromatiales</taxon>
        <taxon>Sedimenticolaceae</taxon>
        <taxon>Thiolapillus</taxon>
    </lineage>
</organism>
<keyword evidence="2" id="KW-1133">Transmembrane helix</keyword>
<feature type="transmembrane region" description="Helical" evidence="2">
    <location>
        <begin position="52"/>
        <end position="70"/>
    </location>
</feature>
<name>A0A7C5N092_9GAMM</name>
<feature type="transmembrane region" description="Helical" evidence="2">
    <location>
        <begin position="24"/>
        <end position="45"/>
    </location>
</feature>
<dbReference type="SUPFAM" id="SSF54631">
    <property type="entry name" value="CBS-domain pair"/>
    <property type="match status" value="1"/>
</dbReference>
<proteinExistence type="predicted"/>
<evidence type="ECO:0000256" key="2">
    <source>
        <dbReference type="SAM" id="Phobius"/>
    </source>
</evidence>
<keyword evidence="2" id="KW-0472">Membrane</keyword>
<dbReference type="Pfam" id="PF00571">
    <property type="entry name" value="CBS"/>
    <property type="match status" value="2"/>
</dbReference>
<dbReference type="Pfam" id="PF04982">
    <property type="entry name" value="TM_HPP"/>
    <property type="match status" value="1"/>
</dbReference>
<reference evidence="4" key="1">
    <citation type="journal article" date="2020" name="mSystems">
        <title>Genome- and Community-Level Interaction Insights into Carbon Utilization and Element Cycling Functions of Hydrothermarchaeota in Hydrothermal Sediment.</title>
        <authorList>
            <person name="Zhou Z."/>
            <person name="Liu Y."/>
            <person name="Xu W."/>
            <person name="Pan J."/>
            <person name="Luo Z.H."/>
            <person name="Li M."/>
        </authorList>
    </citation>
    <scope>NUCLEOTIDE SEQUENCE [LARGE SCALE GENOMIC DNA]</scope>
    <source>
        <strain evidence="4">HyVt-535</strain>
    </source>
</reference>
<dbReference type="InterPro" id="IPR058581">
    <property type="entry name" value="TM_HPP"/>
</dbReference>
<evidence type="ECO:0000256" key="1">
    <source>
        <dbReference type="PROSITE-ProRule" id="PRU00703"/>
    </source>
</evidence>
<accession>A0A7C5N092</accession>
<evidence type="ECO:0000259" key="3">
    <source>
        <dbReference type="PROSITE" id="PS51371"/>
    </source>
</evidence>
<feature type="transmembrane region" description="Helical" evidence="2">
    <location>
        <begin position="150"/>
        <end position="169"/>
    </location>
</feature>
<dbReference type="InterPro" id="IPR046342">
    <property type="entry name" value="CBS_dom_sf"/>
</dbReference>
<sequence length="393" mass="42376">MSSPSELLRAFLPSPDTVGIGEKVISGLAGLVGIGLIMAVSAQFLAPRDLPWVVASMGASAVLLFAVPHGPLSQPWNFVGGHLISAFIGITVAKLVPDTVTAAALAVGTAISVMYITRCLHPPGGATALSAVVSGPAVHALGYRYMVTPVLVNVVVMFAWALFINNVLGNRRYPEKLRKPATGPASESPGKVVAGLGVAPEDLDYAMRELGEYIDLSASDLRALIELTAAHAARRELGTLTCRDIMTRNPAAVEYDTPVEQAWQKMAELKVRALPVVDHRRHVIGILTIADFLRQVKAPTGEPLAERLRRFLIPSRELHTNKPEYTGHLMTRKAVTVREDQHVMDLFPVYLSEGVHHLPVVDREGRLVGMVTPRDLLRALYGELLRCGAAPTP</sequence>
<comment type="caution">
    <text evidence="4">The sequence shown here is derived from an EMBL/GenBank/DDBJ whole genome shotgun (WGS) entry which is preliminary data.</text>
</comment>
<dbReference type="AlphaFoldDB" id="A0A7C5N092"/>
<keyword evidence="2" id="KW-0812">Transmembrane</keyword>
<keyword evidence="1" id="KW-0129">CBS domain</keyword>
<dbReference type="Proteomes" id="UP000886100">
    <property type="component" value="Unassembled WGS sequence"/>
</dbReference>